<name>A0A820EQN6_9BILA</name>
<dbReference type="Pfam" id="PF01344">
    <property type="entry name" value="Kelch_1"/>
    <property type="match status" value="1"/>
</dbReference>
<dbReference type="Proteomes" id="UP000663844">
    <property type="component" value="Unassembled WGS sequence"/>
</dbReference>
<feature type="non-terminal residue" evidence="2">
    <location>
        <position position="1"/>
    </location>
</feature>
<dbReference type="EMBL" id="CAJOAZ010012449">
    <property type="protein sequence ID" value="CAF4252543.1"/>
    <property type="molecule type" value="Genomic_DNA"/>
</dbReference>
<dbReference type="InterPro" id="IPR006652">
    <property type="entry name" value="Kelch_1"/>
</dbReference>
<gene>
    <name evidence="2" type="ORF">OXD698_LOCUS43515</name>
</gene>
<dbReference type="Gene3D" id="2.130.10.80">
    <property type="entry name" value="Galactose oxidase/kelch, beta-propeller"/>
    <property type="match status" value="1"/>
</dbReference>
<dbReference type="InterPro" id="IPR037293">
    <property type="entry name" value="Gal_Oxidase_central_sf"/>
</dbReference>
<dbReference type="AlphaFoldDB" id="A0A820EQN6"/>
<evidence type="ECO:0000256" key="1">
    <source>
        <dbReference type="ARBA" id="ARBA00022441"/>
    </source>
</evidence>
<comment type="caution">
    <text evidence="2">The sequence shown here is derived from an EMBL/GenBank/DDBJ whole genome shotgun (WGS) entry which is preliminary data.</text>
</comment>
<organism evidence="2 3">
    <name type="scientific">Adineta steineri</name>
    <dbReference type="NCBI Taxonomy" id="433720"/>
    <lineage>
        <taxon>Eukaryota</taxon>
        <taxon>Metazoa</taxon>
        <taxon>Spiralia</taxon>
        <taxon>Gnathifera</taxon>
        <taxon>Rotifera</taxon>
        <taxon>Eurotatoria</taxon>
        <taxon>Bdelloidea</taxon>
        <taxon>Adinetida</taxon>
        <taxon>Adinetidae</taxon>
        <taxon>Adineta</taxon>
    </lineage>
</organism>
<proteinExistence type="predicted"/>
<reference evidence="2" key="1">
    <citation type="submission" date="2021-02" db="EMBL/GenBank/DDBJ databases">
        <authorList>
            <person name="Nowell W R."/>
        </authorList>
    </citation>
    <scope>NUCLEOTIDE SEQUENCE</scope>
</reference>
<dbReference type="SUPFAM" id="SSF117281">
    <property type="entry name" value="Kelch motif"/>
    <property type="match status" value="1"/>
</dbReference>
<accession>A0A820EQN6</accession>
<evidence type="ECO:0000313" key="3">
    <source>
        <dbReference type="Proteomes" id="UP000663844"/>
    </source>
</evidence>
<sequence>GNMNNTRESHTASLLSNGKVLVSGGFDNSGILNSAELY</sequence>
<dbReference type="InterPro" id="IPR015915">
    <property type="entry name" value="Kelch-typ_b-propeller"/>
</dbReference>
<evidence type="ECO:0000313" key="2">
    <source>
        <dbReference type="EMBL" id="CAF4252543.1"/>
    </source>
</evidence>
<keyword evidence="1" id="KW-0880">Kelch repeat</keyword>
<protein>
    <submittedName>
        <fullName evidence="2">Uncharacterized protein</fullName>
    </submittedName>
</protein>